<dbReference type="Proteomes" id="UP000050398">
    <property type="component" value="Unassembled WGS sequence"/>
</dbReference>
<feature type="domain" description="Penicillin-binding protein dimerisation" evidence="8">
    <location>
        <begin position="59"/>
        <end position="216"/>
    </location>
</feature>
<feature type="domain" description="Penicillin-binding protein transpeptidase" evidence="7">
    <location>
        <begin position="262"/>
        <end position="562"/>
    </location>
</feature>
<evidence type="ECO:0000313" key="10">
    <source>
        <dbReference type="Proteomes" id="UP000050398"/>
    </source>
</evidence>
<evidence type="ECO:0000256" key="3">
    <source>
        <dbReference type="ARBA" id="ARBA00007171"/>
    </source>
</evidence>
<comment type="similarity">
    <text evidence="3">Belongs to the transpeptidase family.</text>
</comment>
<dbReference type="SUPFAM" id="SSF56519">
    <property type="entry name" value="Penicillin binding protein dimerisation domain"/>
    <property type="match status" value="1"/>
</dbReference>
<comment type="caution">
    <text evidence="9">The sequence shown here is derived from an EMBL/GenBank/DDBJ whole genome shotgun (WGS) entry which is preliminary data.</text>
</comment>
<dbReference type="EMBL" id="LIXZ01000002">
    <property type="protein sequence ID" value="KPL60740.1"/>
    <property type="molecule type" value="Genomic_DNA"/>
</dbReference>
<evidence type="ECO:0000259" key="7">
    <source>
        <dbReference type="Pfam" id="PF00905"/>
    </source>
</evidence>
<dbReference type="Gene3D" id="3.40.710.10">
    <property type="entry name" value="DD-peptidase/beta-lactamase superfamily"/>
    <property type="match status" value="1"/>
</dbReference>
<dbReference type="Pfam" id="PF00905">
    <property type="entry name" value="Transpeptidase"/>
    <property type="match status" value="1"/>
</dbReference>
<dbReference type="Gene3D" id="3.90.1310.10">
    <property type="entry name" value="Penicillin-binding protein 2a (Domain 2)"/>
    <property type="match status" value="1"/>
</dbReference>
<evidence type="ECO:0000256" key="4">
    <source>
        <dbReference type="ARBA" id="ARBA00012448"/>
    </source>
</evidence>
<sequence>MKRKRIRLFSIVLLLALAGLSGRLMQLQLFQTESYSKHKINLLEESVAQRTQALVIDEGRGEFLDRNGEPLTFTEKNVLVLFPFLKQLDWPVGKLADILHVPPETIRTKVEEAHGPIVFGGKEPLRLSEKQMKEINSLEIQGVFALTKKFKSDEVPASQLIGVTGENTNIFHERYPDKVKGANQKIGVSGLQESFDEWLVAEEEAKLIYHVDARGGPLFGVDVKYLAPANPFYPLNMKTTIDRRMQQALEEVADTYNIQKGGLLLLDIESSEILASVSRPAMKSRDPFSGGATNYMLKALIPGSVFKTVVAAAAMDEGIVDERRLFPCDENIRGEAAEKPHGNINIKTSIAVSCNRTFADLAKELTEKDEHLLDEYAEKIGLLGDIAWKGNVFHYESFPQLQVSEGRIFASDDERKDPNFVSQTGIGQREVRVTPLGIANMMATIARGGEKFQVSAVSSVQYQNGTNMFSFHKHKLEGETITPFTAMKLQQYLRGVVNSPQGTAPYLQNAAYTIAGKTGTAQTGNYRGERVKPNELYNKWFAGYFPFEDPKYALVAVNMDVTIGEGGIYPIFKDSVDAVYRLDHE</sequence>
<dbReference type="eggNOG" id="COG0768">
    <property type="taxonomic scope" value="Bacteria"/>
</dbReference>
<dbReference type="InterPro" id="IPR005311">
    <property type="entry name" value="PBP_dimer"/>
</dbReference>
<organism evidence="9 10">
    <name type="scientific">Rossellomorea vietnamensis</name>
    <dbReference type="NCBI Taxonomy" id="218284"/>
    <lineage>
        <taxon>Bacteria</taxon>
        <taxon>Bacillati</taxon>
        <taxon>Bacillota</taxon>
        <taxon>Bacilli</taxon>
        <taxon>Bacillales</taxon>
        <taxon>Bacillaceae</taxon>
        <taxon>Rossellomorea</taxon>
    </lineage>
</organism>
<name>A0A0P6W4V6_9BACI</name>
<dbReference type="PANTHER" id="PTHR30627">
    <property type="entry name" value="PEPTIDOGLYCAN D,D-TRANSPEPTIDASE"/>
    <property type="match status" value="1"/>
</dbReference>
<dbReference type="GO" id="GO:0005886">
    <property type="term" value="C:plasma membrane"/>
    <property type="evidence" value="ECO:0007669"/>
    <property type="project" value="TreeGrafter"/>
</dbReference>
<accession>A0A0P6W4V6</accession>
<dbReference type="GO" id="GO:0071555">
    <property type="term" value="P:cell wall organization"/>
    <property type="evidence" value="ECO:0007669"/>
    <property type="project" value="TreeGrafter"/>
</dbReference>
<dbReference type="PATRIC" id="fig|218284.4.peg.656"/>
<dbReference type="InterPro" id="IPR036138">
    <property type="entry name" value="PBP_dimer_sf"/>
</dbReference>
<evidence type="ECO:0000256" key="5">
    <source>
        <dbReference type="ARBA" id="ARBA00023136"/>
    </source>
</evidence>
<comment type="subcellular location">
    <subcellularLocation>
        <location evidence="1">Membrane</location>
    </subcellularLocation>
</comment>
<protein>
    <recommendedName>
        <fullName evidence="4">serine-type D-Ala-D-Ala carboxypeptidase</fullName>
        <ecNumber evidence="4">3.4.16.4</ecNumber>
    </recommendedName>
</protein>
<dbReference type="GO" id="GO:0009002">
    <property type="term" value="F:serine-type D-Ala-D-Ala carboxypeptidase activity"/>
    <property type="evidence" value="ECO:0007669"/>
    <property type="project" value="UniProtKB-EC"/>
</dbReference>
<evidence type="ECO:0000256" key="1">
    <source>
        <dbReference type="ARBA" id="ARBA00004370"/>
    </source>
</evidence>
<dbReference type="GO" id="GO:0071972">
    <property type="term" value="F:peptidoglycan L,D-transpeptidase activity"/>
    <property type="evidence" value="ECO:0007669"/>
    <property type="project" value="TreeGrafter"/>
</dbReference>
<dbReference type="GO" id="GO:0009252">
    <property type="term" value="P:peptidoglycan biosynthetic process"/>
    <property type="evidence" value="ECO:0007669"/>
    <property type="project" value="UniProtKB-UniPathway"/>
</dbReference>
<dbReference type="AlphaFoldDB" id="A0A0P6W4V6"/>
<dbReference type="Pfam" id="PF03717">
    <property type="entry name" value="PBP_dimer"/>
    <property type="match status" value="1"/>
</dbReference>
<dbReference type="UniPathway" id="UPA00219"/>
<evidence type="ECO:0000259" key="8">
    <source>
        <dbReference type="Pfam" id="PF03717"/>
    </source>
</evidence>
<dbReference type="GO" id="GO:0008658">
    <property type="term" value="F:penicillin binding"/>
    <property type="evidence" value="ECO:0007669"/>
    <property type="project" value="InterPro"/>
</dbReference>
<dbReference type="InterPro" id="IPR050515">
    <property type="entry name" value="Beta-lactam/transpept"/>
</dbReference>
<dbReference type="InterPro" id="IPR001460">
    <property type="entry name" value="PCN-bd_Tpept"/>
</dbReference>
<dbReference type="RefSeq" id="WP_060670734.1">
    <property type="nucleotide sequence ID" value="NZ_LIXZ01000002.1"/>
</dbReference>
<evidence type="ECO:0000313" key="9">
    <source>
        <dbReference type="EMBL" id="KPL60740.1"/>
    </source>
</evidence>
<dbReference type="SUPFAM" id="SSF56601">
    <property type="entry name" value="beta-lactamase/transpeptidase-like"/>
    <property type="match status" value="1"/>
</dbReference>
<dbReference type="EC" id="3.4.16.4" evidence="4"/>
<dbReference type="OrthoDB" id="2985542at2"/>
<evidence type="ECO:0000256" key="6">
    <source>
        <dbReference type="ARBA" id="ARBA00034000"/>
    </source>
</evidence>
<evidence type="ECO:0000256" key="2">
    <source>
        <dbReference type="ARBA" id="ARBA00004752"/>
    </source>
</evidence>
<comment type="pathway">
    <text evidence="2">Cell wall biogenesis; peptidoglycan biosynthesis.</text>
</comment>
<dbReference type="InterPro" id="IPR012338">
    <property type="entry name" value="Beta-lactam/transpept-like"/>
</dbReference>
<keyword evidence="5" id="KW-0472">Membrane</keyword>
<dbReference type="PANTHER" id="PTHR30627:SF24">
    <property type="entry name" value="PENICILLIN-BINDING PROTEIN 4B"/>
    <property type="match status" value="1"/>
</dbReference>
<reference evidence="9 10" key="1">
    <citation type="submission" date="2015-08" db="EMBL/GenBank/DDBJ databases">
        <title>Draft Genome Sequence of Bacillus vietnamensis UCD-SED5.</title>
        <authorList>
            <person name="Lee R.D."/>
            <person name="Jospin G."/>
            <person name="Lang J.M."/>
            <person name="Coil D.A."/>
            <person name="Eisen J.A."/>
        </authorList>
    </citation>
    <scope>NUCLEOTIDE SEQUENCE [LARGE SCALE GENOMIC DNA]</scope>
    <source>
        <strain evidence="9 10">UCD-SED5</strain>
    </source>
</reference>
<proteinExistence type="inferred from homology"/>
<gene>
    <name evidence="9" type="ORF">AM506_03085</name>
</gene>
<comment type="catalytic activity">
    <reaction evidence="6">
        <text>Preferential cleavage: (Ac)2-L-Lys-D-Ala-|-D-Ala. Also transpeptidation of peptidyl-alanyl moieties that are N-acyl substituents of D-alanine.</text>
        <dbReference type="EC" id="3.4.16.4"/>
    </reaction>
</comment>